<feature type="coiled-coil region" evidence="1">
    <location>
        <begin position="24"/>
        <end position="51"/>
    </location>
</feature>
<sequence>ALLFGAWGLWRVAVPAPGDLRGELSRTQEQLEELQAQLASEQQRTATLSRSDQISRDANRELQGALAMRDEEIAGLRADVAFYERLVGSTAQRRGLNVHAIRMQPQSERAWHFSVTLTRNLDREVVSAGNVTLSIEGSLGGRLQTLEWEDLRQQPGAPGVDFSFRYFQQVRGDVFLPEGFEPVRVNVQLDPENGPDVEQSFTWAEATGAQSAGSQPAQESRSAE</sequence>
<gene>
    <name evidence="3" type="ORF">N791_07495</name>
</gene>
<protein>
    <submittedName>
        <fullName evidence="3">Membrane protein</fullName>
    </submittedName>
</protein>
<dbReference type="STRING" id="1385515.GCA_000423325_01748"/>
<dbReference type="Proteomes" id="UP000030003">
    <property type="component" value="Unassembled WGS sequence"/>
</dbReference>
<accession>A0A0A0M975</accession>
<evidence type="ECO:0000256" key="2">
    <source>
        <dbReference type="SAM" id="MobiDB-lite"/>
    </source>
</evidence>
<dbReference type="RefSeq" id="WP_052106900.1">
    <property type="nucleotide sequence ID" value="NZ_AVBH01000227.1"/>
</dbReference>
<keyword evidence="1" id="KW-0175">Coiled coil</keyword>
<dbReference type="Pfam" id="PF20567">
    <property type="entry name" value="DUF6776"/>
    <property type="match status" value="1"/>
</dbReference>
<evidence type="ECO:0000313" key="3">
    <source>
        <dbReference type="EMBL" id="KGO97711.1"/>
    </source>
</evidence>
<keyword evidence="4" id="KW-1185">Reference proteome</keyword>
<organism evidence="3 4">
    <name type="scientific">Lysobacter defluvii IMMIB APB-9 = DSM 18482</name>
    <dbReference type="NCBI Taxonomy" id="1385515"/>
    <lineage>
        <taxon>Bacteria</taxon>
        <taxon>Pseudomonadati</taxon>
        <taxon>Pseudomonadota</taxon>
        <taxon>Gammaproteobacteria</taxon>
        <taxon>Lysobacterales</taxon>
        <taxon>Lysobacteraceae</taxon>
        <taxon>Novilysobacter</taxon>
    </lineage>
</organism>
<dbReference type="InterPro" id="IPR046703">
    <property type="entry name" value="DUF6776"/>
</dbReference>
<feature type="non-terminal residue" evidence="3">
    <location>
        <position position="1"/>
    </location>
</feature>
<comment type="caution">
    <text evidence="3">The sequence shown here is derived from an EMBL/GenBank/DDBJ whole genome shotgun (WGS) entry which is preliminary data.</text>
</comment>
<proteinExistence type="predicted"/>
<evidence type="ECO:0000313" key="4">
    <source>
        <dbReference type="Proteomes" id="UP000030003"/>
    </source>
</evidence>
<reference evidence="3 4" key="1">
    <citation type="submission" date="2013-08" db="EMBL/GenBank/DDBJ databases">
        <title>Genomic analysis of Lysobacter defluvii.</title>
        <authorList>
            <person name="Wang Q."/>
            <person name="Wang G."/>
        </authorList>
    </citation>
    <scope>NUCLEOTIDE SEQUENCE [LARGE SCALE GENOMIC DNA]</scope>
    <source>
        <strain evidence="3 4">IMMIB APB-9</strain>
    </source>
</reference>
<dbReference type="EMBL" id="AVBH01000227">
    <property type="protein sequence ID" value="KGO97711.1"/>
    <property type="molecule type" value="Genomic_DNA"/>
</dbReference>
<name>A0A0A0M975_9GAMM</name>
<feature type="region of interest" description="Disordered" evidence="2">
    <location>
        <begin position="190"/>
        <end position="224"/>
    </location>
</feature>
<feature type="compositionally biased region" description="Polar residues" evidence="2">
    <location>
        <begin position="208"/>
        <end position="224"/>
    </location>
</feature>
<dbReference type="AlphaFoldDB" id="A0A0A0M975"/>
<evidence type="ECO:0000256" key="1">
    <source>
        <dbReference type="SAM" id="Coils"/>
    </source>
</evidence>
<dbReference type="eggNOG" id="ENOG5032TUN">
    <property type="taxonomic scope" value="Bacteria"/>
</dbReference>